<name>A0A0F9GNJ3_9ZZZZ</name>
<comment type="caution">
    <text evidence="1">The sequence shown here is derived from an EMBL/GenBank/DDBJ whole genome shotgun (WGS) entry which is preliminary data.</text>
</comment>
<accession>A0A0F9GNJ3</accession>
<feature type="non-terminal residue" evidence="1">
    <location>
        <position position="1"/>
    </location>
</feature>
<evidence type="ECO:0008006" key="2">
    <source>
        <dbReference type="Google" id="ProtNLM"/>
    </source>
</evidence>
<dbReference type="AlphaFoldDB" id="A0A0F9GNJ3"/>
<gene>
    <name evidence="1" type="ORF">LCGC14_1804480</name>
</gene>
<evidence type="ECO:0000313" key="1">
    <source>
        <dbReference type="EMBL" id="KKM00435.1"/>
    </source>
</evidence>
<organism evidence="1">
    <name type="scientific">marine sediment metagenome</name>
    <dbReference type="NCBI Taxonomy" id="412755"/>
    <lineage>
        <taxon>unclassified sequences</taxon>
        <taxon>metagenomes</taxon>
        <taxon>ecological metagenomes</taxon>
    </lineage>
</organism>
<sequence>LGTDIHDYLATEVLPHAEDAYIDETFKDEADEGVGIVGYEINFNRYFYEYKSPRDLEEIDTDLNAVEARIAAMLAEVTE</sequence>
<proteinExistence type="predicted"/>
<reference evidence="1" key="1">
    <citation type="journal article" date="2015" name="Nature">
        <title>Complex archaea that bridge the gap between prokaryotes and eukaryotes.</title>
        <authorList>
            <person name="Spang A."/>
            <person name="Saw J.H."/>
            <person name="Jorgensen S.L."/>
            <person name="Zaremba-Niedzwiedzka K."/>
            <person name="Martijn J."/>
            <person name="Lind A.E."/>
            <person name="van Eijk R."/>
            <person name="Schleper C."/>
            <person name="Guy L."/>
            <person name="Ettema T.J."/>
        </authorList>
    </citation>
    <scope>NUCLEOTIDE SEQUENCE</scope>
</reference>
<dbReference type="EMBL" id="LAZR01017435">
    <property type="protein sequence ID" value="KKM00435.1"/>
    <property type="molecule type" value="Genomic_DNA"/>
</dbReference>
<protein>
    <recommendedName>
        <fullName evidence="2">DNA methylase adenine-specific domain-containing protein</fullName>
    </recommendedName>
</protein>